<evidence type="ECO:0000256" key="2">
    <source>
        <dbReference type="ARBA" id="ARBA00022723"/>
    </source>
</evidence>
<name>A0A7W6K525_9HYPH</name>
<keyword evidence="7" id="KW-1185">Reference proteome</keyword>
<keyword evidence="3" id="KW-0862">Zinc</keyword>
<dbReference type="InterPro" id="IPR011032">
    <property type="entry name" value="GroES-like_sf"/>
</dbReference>
<dbReference type="AlphaFoldDB" id="A0A7W6K525"/>
<dbReference type="GO" id="GO:0008270">
    <property type="term" value="F:zinc ion binding"/>
    <property type="evidence" value="ECO:0007669"/>
    <property type="project" value="InterPro"/>
</dbReference>
<reference evidence="6 7" key="1">
    <citation type="submission" date="2020-08" db="EMBL/GenBank/DDBJ databases">
        <title>Genomic Encyclopedia of Type Strains, Phase IV (KMG-IV): sequencing the most valuable type-strain genomes for metagenomic binning, comparative biology and taxonomic classification.</title>
        <authorList>
            <person name="Goeker M."/>
        </authorList>
    </citation>
    <scope>NUCLEOTIDE SEQUENCE [LARGE SCALE GENOMIC DNA]</scope>
    <source>
        <strain evidence="6 7">DSM 26385</strain>
    </source>
</reference>
<dbReference type="GO" id="GO:0003939">
    <property type="term" value="F:L-iditol 2-dehydrogenase (NAD+) activity"/>
    <property type="evidence" value="ECO:0007669"/>
    <property type="project" value="UniProtKB-EC"/>
</dbReference>
<dbReference type="SUPFAM" id="SSF51735">
    <property type="entry name" value="NAD(P)-binding Rossmann-fold domains"/>
    <property type="match status" value="1"/>
</dbReference>
<dbReference type="InterPro" id="IPR031640">
    <property type="entry name" value="Glu_dehyd_C"/>
</dbReference>
<evidence type="ECO:0000256" key="3">
    <source>
        <dbReference type="ARBA" id="ARBA00022833"/>
    </source>
</evidence>
<proteinExistence type="predicted"/>
<dbReference type="RefSeq" id="WP_183794679.1">
    <property type="nucleotide sequence ID" value="NZ_JACIDU010000019.1"/>
</dbReference>
<dbReference type="Proteomes" id="UP000584824">
    <property type="component" value="Unassembled WGS sequence"/>
</dbReference>
<dbReference type="Pfam" id="PF08240">
    <property type="entry name" value="ADH_N"/>
    <property type="match status" value="1"/>
</dbReference>
<dbReference type="InterPro" id="IPR050129">
    <property type="entry name" value="Zn_alcohol_dh"/>
</dbReference>
<organism evidence="6 7">
    <name type="scientific">Allorhizobium borbori</name>
    <dbReference type="NCBI Taxonomy" id="485907"/>
    <lineage>
        <taxon>Bacteria</taxon>
        <taxon>Pseudomonadati</taxon>
        <taxon>Pseudomonadota</taxon>
        <taxon>Alphaproteobacteria</taxon>
        <taxon>Hyphomicrobiales</taxon>
        <taxon>Rhizobiaceae</taxon>
        <taxon>Rhizobium/Agrobacterium group</taxon>
        <taxon>Allorhizobium</taxon>
    </lineage>
</organism>
<dbReference type="InterPro" id="IPR020843">
    <property type="entry name" value="ER"/>
</dbReference>
<dbReference type="InterPro" id="IPR002328">
    <property type="entry name" value="ADH_Zn_CS"/>
</dbReference>
<dbReference type="InterPro" id="IPR036291">
    <property type="entry name" value="NAD(P)-bd_dom_sf"/>
</dbReference>
<feature type="domain" description="Enoyl reductase (ER)" evidence="5">
    <location>
        <begin position="12"/>
        <end position="340"/>
    </location>
</feature>
<keyword evidence="4 6" id="KW-0560">Oxidoreductase</keyword>
<comment type="caution">
    <text evidence="6">The sequence shown here is derived from an EMBL/GenBank/DDBJ whole genome shotgun (WGS) entry which is preliminary data.</text>
</comment>
<dbReference type="EC" id="1.1.1.14" evidence="6"/>
<comment type="cofactor">
    <cofactor evidence="1">
        <name>Zn(2+)</name>
        <dbReference type="ChEBI" id="CHEBI:29105"/>
    </cofactor>
</comment>
<dbReference type="PANTHER" id="PTHR43401">
    <property type="entry name" value="L-THREONINE 3-DEHYDROGENASE"/>
    <property type="match status" value="1"/>
</dbReference>
<protein>
    <submittedName>
        <fullName evidence="6">L-iditol 2-dehydrogenase</fullName>
        <ecNumber evidence="6">1.1.1.14</ecNumber>
    </submittedName>
</protein>
<dbReference type="Pfam" id="PF16912">
    <property type="entry name" value="Glu_dehyd_C"/>
    <property type="match status" value="1"/>
</dbReference>
<dbReference type="InterPro" id="IPR013154">
    <property type="entry name" value="ADH-like_N"/>
</dbReference>
<evidence type="ECO:0000313" key="6">
    <source>
        <dbReference type="EMBL" id="MBB4105311.1"/>
    </source>
</evidence>
<keyword evidence="2" id="KW-0479">Metal-binding</keyword>
<evidence type="ECO:0000256" key="4">
    <source>
        <dbReference type="ARBA" id="ARBA00023002"/>
    </source>
</evidence>
<dbReference type="Gene3D" id="3.90.180.10">
    <property type="entry name" value="Medium-chain alcohol dehydrogenases, catalytic domain"/>
    <property type="match status" value="1"/>
</dbReference>
<dbReference type="EMBL" id="JACIDU010000019">
    <property type="protein sequence ID" value="MBB4105311.1"/>
    <property type="molecule type" value="Genomic_DNA"/>
</dbReference>
<evidence type="ECO:0000259" key="5">
    <source>
        <dbReference type="SMART" id="SM00829"/>
    </source>
</evidence>
<sequence length="348" mass="36569">MIALRKTAAAFGAELVRMAAPAVPSADSVIIEVVATGICGSDVHAYEWTPGYEFMAAHLPLTIGHEFSGIVRSVGTAVTERMPGERVVCWPTIACTRCTACMAGRLQHCPERKVIGLHRNGGFARCVEVPARNCFRVPDGLDLETAALAEPLSIAVNAVDVADIGEGDRVVVLGPGPIGLGAALVAARRGAQVLIAGLNDTARLTIARDMGIAGAVDIATTSLDNAVKAAFGDKADRVIEATGIVDSITDGLTVLRPGGILTAAGIHTKPLELDLTRFIREKKQLRAAHDTTHAAFEEAISLLSGNADSLARMITHRKPLAEAAEAFALARARQAVKVMLIPPQEEDQ</sequence>
<dbReference type="PROSITE" id="PS00059">
    <property type="entry name" value="ADH_ZINC"/>
    <property type="match status" value="1"/>
</dbReference>
<dbReference type="SUPFAM" id="SSF50129">
    <property type="entry name" value="GroES-like"/>
    <property type="match status" value="1"/>
</dbReference>
<dbReference type="PANTHER" id="PTHR43401:SF2">
    <property type="entry name" value="L-THREONINE 3-DEHYDROGENASE"/>
    <property type="match status" value="1"/>
</dbReference>
<evidence type="ECO:0000313" key="7">
    <source>
        <dbReference type="Proteomes" id="UP000584824"/>
    </source>
</evidence>
<accession>A0A7W6K525</accession>
<dbReference type="Gene3D" id="3.40.50.720">
    <property type="entry name" value="NAD(P)-binding Rossmann-like Domain"/>
    <property type="match status" value="1"/>
</dbReference>
<gene>
    <name evidence="6" type="ORF">GGQ66_003898</name>
</gene>
<dbReference type="SMART" id="SM00829">
    <property type="entry name" value="PKS_ER"/>
    <property type="match status" value="1"/>
</dbReference>
<evidence type="ECO:0000256" key="1">
    <source>
        <dbReference type="ARBA" id="ARBA00001947"/>
    </source>
</evidence>